<gene>
    <name evidence="2" type="ORF">J2S19_003339</name>
</gene>
<dbReference type="EMBL" id="JAUSUD010000017">
    <property type="protein sequence ID" value="MDQ0232054.1"/>
    <property type="molecule type" value="Genomic_DNA"/>
</dbReference>
<feature type="region of interest" description="Disordered" evidence="1">
    <location>
        <begin position="1"/>
        <end position="24"/>
    </location>
</feature>
<proteinExistence type="predicted"/>
<protein>
    <submittedName>
        <fullName evidence="2">Uncharacterized protein</fullName>
    </submittedName>
</protein>
<evidence type="ECO:0000256" key="1">
    <source>
        <dbReference type="SAM" id="MobiDB-lite"/>
    </source>
</evidence>
<evidence type="ECO:0000313" key="3">
    <source>
        <dbReference type="Proteomes" id="UP001234495"/>
    </source>
</evidence>
<sequence>MNIIRHYSVNSPNMRRKDETNNGEGDTICAIIKKFDNNKKFIKCVDNTIIDNEIHSSINFFGYK</sequence>
<organism evidence="2 3">
    <name type="scientific">Metabacillus malikii</name>
    <dbReference type="NCBI Taxonomy" id="1504265"/>
    <lineage>
        <taxon>Bacteria</taxon>
        <taxon>Bacillati</taxon>
        <taxon>Bacillota</taxon>
        <taxon>Bacilli</taxon>
        <taxon>Bacillales</taxon>
        <taxon>Bacillaceae</taxon>
        <taxon>Metabacillus</taxon>
    </lineage>
</organism>
<evidence type="ECO:0000313" key="2">
    <source>
        <dbReference type="EMBL" id="MDQ0232054.1"/>
    </source>
</evidence>
<comment type="caution">
    <text evidence="2">The sequence shown here is derived from an EMBL/GenBank/DDBJ whole genome shotgun (WGS) entry which is preliminary data.</text>
</comment>
<accession>A0ABT9ZJH8</accession>
<reference evidence="2 3" key="1">
    <citation type="submission" date="2023-07" db="EMBL/GenBank/DDBJ databases">
        <title>Genomic Encyclopedia of Type Strains, Phase IV (KMG-IV): sequencing the most valuable type-strain genomes for metagenomic binning, comparative biology and taxonomic classification.</title>
        <authorList>
            <person name="Goeker M."/>
        </authorList>
    </citation>
    <scope>NUCLEOTIDE SEQUENCE [LARGE SCALE GENOMIC DNA]</scope>
    <source>
        <strain evidence="2 3">DSM 29005</strain>
    </source>
</reference>
<name>A0ABT9ZJH8_9BACI</name>
<dbReference type="Proteomes" id="UP001234495">
    <property type="component" value="Unassembled WGS sequence"/>
</dbReference>
<keyword evidence="3" id="KW-1185">Reference proteome</keyword>